<feature type="compositionally biased region" description="Basic and acidic residues" evidence="1">
    <location>
        <begin position="54"/>
        <end position="63"/>
    </location>
</feature>
<dbReference type="Gene3D" id="2.30.30.140">
    <property type="match status" value="1"/>
</dbReference>
<evidence type="ECO:0000259" key="2">
    <source>
        <dbReference type="Pfam" id="PF00567"/>
    </source>
</evidence>
<feature type="compositionally biased region" description="Polar residues" evidence="1">
    <location>
        <begin position="13"/>
        <end position="31"/>
    </location>
</feature>
<sequence>MEGNSAEPASVVENPSGTTAVAGTSTRATNLSRDDFKTDSSDSEAYSGDSDFGDDIHDDKNKNNDQQPTVEQAVVRATSQPLINARTTLKNCHRFRKPEVESTLHLTLVNPKPYQTTLKPLFELADVAEQYRKMEKDMMELYNSITPDPILHPHQIRKGHYAVLIDCMNTLNRIRFLREPRNESVRIELIDYYCKMDVDVNSQFLQLDERFTTLPPRVTAIQMEGMSKYVQHEIFKQFSSHENQNFLFEGILTAEVQTSGKVVIWSDMFPQDQFPYGINQFITQVFIDELQEPKLPQLGEKMNDAFVVHATSSEVSLQIQSIAGDHFQEIFNSISNEDITKVTGAVRLTTNQALNQKYFVTHEVYGEYFRATILSRIGKDKVRVRYIDYGDEGTANVKDMARCSDVHPLLELFPPQCIKARLQNVENLDAKAYFDKYHRKDQPYSVQVVKNAFENSLAEVVLWLKEEAKSLNEKIVEDKFGTPINPSYKPGTVLAHSDLCRNRFTLHMVLDKGVRLISGLPLDVNVSYHRSIETMCFISLFSQQQAFREFEEQIKEDYELTWSVNESIYKAAWVKGSPMLCYSLELKKVARAMLITNIHDFHGVGEDGLTIAIQTGWLVYLIDHGILEIVQHSQFRLMMPNFMSVPVFGIRARFNGFDTQEKILQWATSWGSRTKRFNVLVQSASQDELGEIARVVLRKEDE</sequence>
<proteinExistence type="predicted"/>
<evidence type="ECO:0000313" key="3">
    <source>
        <dbReference type="EMBL" id="CAL8081907.1"/>
    </source>
</evidence>
<feature type="region of interest" description="Disordered" evidence="1">
    <location>
        <begin position="1"/>
        <end position="68"/>
    </location>
</feature>
<dbReference type="InterPro" id="IPR002999">
    <property type="entry name" value="Tudor"/>
</dbReference>
<accession>A0ABP1PZT4</accession>
<keyword evidence="4" id="KW-1185">Reference proteome</keyword>
<protein>
    <recommendedName>
        <fullName evidence="2">Tudor domain-containing protein</fullName>
    </recommendedName>
</protein>
<evidence type="ECO:0000313" key="4">
    <source>
        <dbReference type="Proteomes" id="UP001642540"/>
    </source>
</evidence>
<dbReference type="SUPFAM" id="SSF63748">
    <property type="entry name" value="Tudor/PWWP/MBT"/>
    <property type="match status" value="1"/>
</dbReference>
<comment type="caution">
    <text evidence="3">The sequence shown here is derived from an EMBL/GenBank/DDBJ whole genome shotgun (WGS) entry which is preliminary data.</text>
</comment>
<gene>
    <name evidence="3" type="ORF">ODALV1_LOCUS5055</name>
</gene>
<dbReference type="EMBL" id="CAXLJM020000015">
    <property type="protein sequence ID" value="CAL8081907.1"/>
    <property type="molecule type" value="Genomic_DNA"/>
</dbReference>
<reference evidence="3 4" key="1">
    <citation type="submission" date="2024-08" db="EMBL/GenBank/DDBJ databases">
        <authorList>
            <person name="Cucini C."/>
            <person name="Frati F."/>
        </authorList>
    </citation>
    <scope>NUCLEOTIDE SEQUENCE [LARGE SCALE GENOMIC DNA]</scope>
</reference>
<dbReference type="Pfam" id="PF00567">
    <property type="entry name" value="TUDOR"/>
    <property type="match status" value="1"/>
</dbReference>
<feature type="domain" description="Tudor" evidence="2">
    <location>
        <begin position="327"/>
        <end position="424"/>
    </location>
</feature>
<organism evidence="3 4">
    <name type="scientific">Orchesella dallaii</name>
    <dbReference type="NCBI Taxonomy" id="48710"/>
    <lineage>
        <taxon>Eukaryota</taxon>
        <taxon>Metazoa</taxon>
        <taxon>Ecdysozoa</taxon>
        <taxon>Arthropoda</taxon>
        <taxon>Hexapoda</taxon>
        <taxon>Collembola</taxon>
        <taxon>Entomobryomorpha</taxon>
        <taxon>Entomobryoidea</taxon>
        <taxon>Orchesellidae</taxon>
        <taxon>Orchesellinae</taxon>
        <taxon>Orchesella</taxon>
    </lineage>
</organism>
<dbReference type="Proteomes" id="UP001642540">
    <property type="component" value="Unassembled WGS sequence"/>
</dbReference>
<dbReference type="CDD" id="cd20379">
    <property type="entry name" value="Tudor_dTUD-like"/>
    <property type="match status" value="1"/>
</dbReference>
<name>A0ABP1PZT4_9HEXA</name>
<evidence type="ECO:0000256" key="1">
    <source>
        <dbReference type="SAM" id="MobiDB-lite"/>
    </source>
</evidence>